<evidence type="ECO:0000313" key="4">
    <source>
        <dbReference type="Proteomes" id="UP001165740"/>
    </source>
</evidence>
<dbReference type="RefSeq" id="XP_055865855.1">
    <property type="nucleotide sequence ID" value="XM_056009880.1"/>
</dbReference>
<comment type="similarity">
    <text evidence="1">Belongs to the Flattop family.</text>
</comment>
<dbReference type="Proteomes" id="UP001165740">
    <property type="component" value="Chromosome 14"/>
</dbReference>
<organism evidence="4 5">
    <name type="scientific">Biomphalaria glabrata</name>
    <name type="common">Bloodfluke planorb</name>
    <name type="synonym">Freshwater snail</name>
    <dbReference type="NCBI Taxonomy" id="6526"/>
    <lineage>
        <taxon>Eukaryota</taxon>
        <taxon>Metazoa</taxon>
        <taxon>Spiralia</taxon>
        <taxon>Lophotrochozoa</taxon>
        <taxon>Mollusca</taxon>
        <taxon>Gastropoda</taxon>
        <taxon>Heterobranchia</taxon>
        <taxon>Euthyneura</taxon>
        <taxon>Panpulmonata</taxon>
        <taxon>Hygrophila</taxon>
        <taxon>Lymnaeoidea</taxon>
        <taxon>Planorbidae</taxon>
        <taxon>Biomphalaria</taxon>
    </lineage>
</organism>
<dbReference type="GO" id="GO:0036064">
    <property type="term" value="C:ciliary basal body"/>
    <property type="evidence" value="ECO:0007669"/>
    <property type="project" value="TreeGrafter"/>
</dbReference>
<evidence type="ECO:0000256" key="1">
    <source>
        <dbReference type="ARBA" id="ARBA00009887"/>
    </source>
</evidence>
<dbReference type="InterPro" id="IPR038797">
    <property type="entry name" value="Fltp"/>
</dbReference>
<accession>A0A9W2YT10</accession>
<dbReference type="Pfam" id="PF22611">
    <property type="entry name" value="CFAP126"/>
    <property type="match status" value="1"/>
</dbReference>
<dbReference type="CDD" id="cd23705">
    <property type="entry name" value="Flattop"/>
    <property type="match status" value="1"/>
</dbReference>
<dbReference type="AlphaFoldDB" id="A0A9W2YT10"/>
<dbReference type="OrthoDB" id="521617at2759"/>
<keyword evidence="4" id="KW-1185">Reference proteome</keyword>
<dbReference type="PANTHER" id="PTHR34639:SF1">
    <property type="entry name" value="PROTEIN FLATTOP"/>
    <property type="match status" value="1"/>
</dbReference>
<dbReference type="PANTHER" id="PTHR34639">
    <property type="entry name" value="PROTEIN FLATTOP"/>
    <property type="match status" value="1"/>
</dbReference>
<feature type="region of interest" description="Disordered" evidence="3">
    <location>
        <begin position="158"/>
        <end position="181"/>
    </location>
</feature>
<sequence length="209" mass="23223">MSINFHANQYEKSFSSDRLQNWELPKNTVGKFPRARNGFTRILTNDRGHLLTNVPKERGSPWGTFVGTWDMPFKIPGNRITVPTARTEEAILKGQLLKEKGNIILSGGNKRSRTVDPLPIKMDAPEDQRPAGITCVPSGGSGATPTCVQPCPQVETTHYDDNQPRAMSRKESRESLKWPKANTPHCQSPVVYADNPHCVTQMCVADVNV</sequence>
<proteinExistence type="inferred from homology"/>
<dbReference type="GO" id="GO:0044782">
    <property type="term" value="P:cilium organization"/>
    <property type="evidence" value="ECO:0007669"/>
    <property type="project" value="TreeGrafter"/>
</dbReference>
<dbReference type="OMA" id="MSINFHA"/>
<reference evidence="5" key="1">
    <citation type="submission" date="2025-08" db="UniProtKB">
        <authorList>
            <consortium name="RefSeq"/>
        </authorList>
    </citation>
    <scope>IDENTIFICATION</scope>
</reference>
<evidence type="ECO:0000313" key="5">
    <source>
        <dbReference type="RefSeq" id="XP_055865855.1"/>
    </source>
</evidence>
<dbReference type="GeneID" id="129922772"/>
<name>A0A9W2YT10_BIOGL</name>
<evidence type="ECO:0000256" key="3">
    <source>
        <dbReference type="SAM" id="MobiDB-lite"/>
    </source>
</evidence>
<evidence type="ECO:0000256" key="2">
    <source>
        <dbReference type="ARBA" id="ARBA00033306"/>
    </source>
</evidence>
<gene>
    <name evidence="5" type="primary">LOC129922772</name>
</gene>
<feature type="region of interest" description="Disordered" evidence="3">
    <location>
        <begin position="108"/>
        <end position="130"/>
    </location>
</feature>
<protein>
    <recommendedName>
        <fullName evidence="2">Cilia- and flagella-associated protein 126</fullName>
    </recommendedName>
</protein>
<feature type="compositionally biased region" description="Basic and acidic residues" evidence="3">
    <location>
        <begin position="158"/>
        <end position="177"/>
    </location>
</feature>